<name>A0A1V1P110_9BACT</name>
<dbReference type="AlphaFoldDB" id="A0A1V1P110"/>
<dbReference type="SUPFAM" id="SSF55326">
    <property type="entry name" value="PurM N-terminal domain-like"/>
    <property type="match status" value="1"/>
</dbReference>
<feature type="domain" description="PurM-like N-terminal" evidence="1">
    <location>
        <begin position="17"/>
        <end position="134"/>
    </location>
</feature>
<dbReference type="Pfam" id="PF00586">
    <property type="entry name" value="AIRS"/>
    <property type="match status" value="1"/>
</dbReference>
<dbReference type="InterPro" id="IPR016188">
    <property type="entry name" value="PurM-like_N"/>
</dbReference>
<dbReference type="Proteomes" id="UP000189670">
    <property type="component" value="Unassembled WGS sequence"/>
</dbReference>
<dbReference type="GO" id="GO:0006189">
    <property type="term" value="P:'de novo' IMP biosynthetic process"/>
    <property type="evidence" value="ECO:0007669"/>
    <property type="project" value="InterPro"/>
</dbReference>
<organism evidence="2 3">
    <name type="scientific">Candidatus Magnetoglobus multicellularis str. Araruama</name>
    <dbReference type="NCBI Taxonomy" id="890399"/>
    <lineage>
        <taxon>Bacteria</taxon>
        <taxon>Pseudomonadati</taxon>
        <taxon>Thermodesulfobacteriota</taxon>
        <taxon>Desulfobacteria</taxon>
        <taxon>Desulfobacterales</taxon>
        <taxon>Desulfobacteraceae</taxon>
        <taxon>Candidatus Magnetoglobus</taxon>
    </lineage>
</organism>
<comment type="caution">
    <text evidence="2">The sequence shown here is derived from an EMBL/GenBank/DDBJ whole genome shotgun (WGS) entry which is preliminary data.</text>
</comment>
<feature type="non-terminal residue" evidence="2">
    <location>
        <position position="1"/>
    </location>
</feature>
<dbReference type="PANTHER" id="PTHR43555:SF1">
    <property type="entry name" value="PHOSPHORIBOSYLFORMYLGLYCINAMIDINE SYNTHASE SUBUNIT PURL"/>
    <property type="match status" value="1"/>
</dbReference>
<evidence type="ECO:0000313" key="3">
    <source>
        <dbReference type="Proteomes" id="UP000189670"/>
    </source>
</evidence>
<sequence length="155" mass="16824">QYDHMVQTNTILCPGAADAAVLRIKGSHQKIAFTADCNPRYCYLDPHLGGQIAVAEAARNLSCVGAEPLALTDCLNFGNPEKPQEFWQLENCVKGLANACHFFEIPVISGNVSLYNGTDTATILPTPVVGMAGLIKANQKYTSLEFQDEGDLIFY</sequence>
<dbReference type="CDD" id="cd02204">
    <property type="entry name" value="PurL_repeat2"/>
    <property type="match status" value="1"/>
</dbReference>
<proteinExistence type="predicted"/>
<accession>A0A1V1P110</accession>
<dbReference type="PANTHER" id="PTHR43555">
    <property type="entry name" value="PHOSPHORIBOSYLFORMYLGLYCINAMIDINE SYNTHASE SUBUNIT PURL"/>
    <property type="match status" value="1"/>
</dbReference>
<dbReference type="GO" id="GO:0004642">
    <property type="term" value="F:phosphoribosylformylglycinamidine synthase activity"/>
    <property type="evidence" value="ECO:0007669"/>
    <property type="project" value="InterPro"/>
</dbReference>
<evidence type="ECO:0000259" key="1">
    <source>
        <dbReference type="Pfam" id="PF00586"/>
    </source>
</evidence>
<dbReference type="Gene3D" id="3.30.1330.10">
    <property type="entry name" value="PurM-like, N-terminal domain"/>
    <property type="match status" value="1"/>
</dbReference>
<dbReference type="InterPro" id="IPR036921">
    <property type="entry name" value="PurM-like_N_sf"/>
</dbReference>
<dbReference type="InterPro" id="IPR010074">
    <property type="entry name" value="PRibForGlyAmidine_synth_PurL"/>
</dbReference>
<protein>
    <recommendedName>
        <fullName evidence="1">PurM-like N-terminal domain-containing protein</fullName>
    </recommendedName>
</protein>
<dbReference type="EMBL" id="ATBP01000928">
    <property type="protein sequence ID" value="ETR68510.1"/>
    <property type="molecule type" value="Genomic_DNA"/>
</dbReference>
<reference evidence="3" key="1">
    <citation type="submission" date="2012-11" db="EMBL/GenBank/DDBJ databases">
        <authorList>
            <person name="Lucero-Rivera Y.E."/>
            <person name="Tovar-Ramirez D."/>
        </authorList>
    </citation>
    <scope>NUCLEOTIDE SEQUENCE [LARGE SCALE GENOMIC DNA]</scope>
    <source>
        <strain evidence="3">Araruama</strain>
    </source>
</reference>
<evidence type="ECO:0000313" key="2">
    <source>
        <dbReference type="EMBL" id="ETR68510.1"/>
    </source>
</evidence>
<gene>
    <name evidence="2" type="ORF">OMM_10454</name>
</gene>